<accession>A0A8I6SR61</accession>
<evidence type="ECO:0000313" key="1">
    <source>
        <dbReference type="EnsemblMetazoa" id="XP_024085382.1"/>
    </source>
</evidence>
<keyword evidence="2" id="KW-1185">Reference proteome</keyword>
<dbReference type="AlphaFoldDB" id="A0A8I6SR61"/>
<dbReference type="OrthoDB" id="5803434at2759"/>
<proteinExistence type="predicted"/>
<reference evidence="1" key="1">
    <citation type="submission" date="2022-01" db="UniProtKB">
        <authorList>
            <consortium name="EnsemblMetazoa"/>
        </authorList>
    </citation>
    <scope>IDENTIFICATION</scope>
</reference>
<dbReference type="EnsemblMetazoa" id="XM_014398055.2">
    <property type="protein sequence ID" value="XP_014253541.1"/>
    <property type="gene ID" value="LOC106668898"/>
</dbReference>
<dbReference type="KEGG" id="clec:106668898"/>
<protein>
    <submittedName>
        <fullName evidence="1">Uncharacterized protein</fullName>
    </submittedName>
</protein>
<name>A0A8I6SR61_CIMLE</name>
<dbReference type="OMA" id="DVRHMIY"/>
<dbReference type="Proteomes" id="UP000494040">
    <property type="component" value="Unassembled WGS sequence"/>
</dbReference>
<dbReference type="Gene3D" id="1.20.1270.60">
    <property type="entry name" value="Arfaptin homology (AH) domain/BAR domain"/>
    <property type="match status" value="1"/>
</dbReference>
<gene>
    <name evidence="1" type="primary">106668898</name>
</gene>
<evidence type="ECO:0000313" key="2">
    <source>
        <dbReference type="Proteomes" id="UP000494040"/>
    </source>
</evidence>
<organism evidence="1 2">
    <name type="scientific">Cimex lectularius</name>
    <name type="common">Bed bug</name>
    <name type="synonym">Acanthia lectularia</name>
    <dbReference type="NCBI Taxonomy" id="79782"/>
    <lineage>
        <taxon>Eukaryota</taxon>
        <taxon>Metazoa</taxon>
        <taxon>Ecdysozoa</taxon>
        <taxon>Arthropoda</taxon>
        <taxon>Hexapoda</taxon>
        <taxon>Insecta</taxon>
        <taxon>Pterygota</taxon>
        <taxon>Neoptera</taxon>
        <taxon>Paraneoptera</taxon>
        <taxon>Hemiptera</taxon>
        <taxon>Heteroptera</taxon>
        <taxon>Panheteroptera</taxon>
        <taxon>Cimicomorpha</taxon>
        <taxon>Cimicidae</taxon>
        <taxon>Cimex</taxon>
    </lineage>
</organism>
<dbReference type="EnsemblMetazoa" id="XM_014398054.2">
    <property type="protein sequence ID" value="XP_014253540.1"/>
    <property type="gene ID" value="LOC106668898"/>
</dbReference>
<dbReference type="EnsemblMetazoa" id="XM_014398056.2">
    <property type="protein sequence ID" value="XP_014253542.1"/>
    <property type="gene ID" value="LOC106668898"/>
</dbReference>
<dbReference type="EnsemblMetazoa" id="XM_024229614.1">
    <property type="protein sequence ID" value="XP_024085382.1"/>
    <property type="gene ID" value="LOC106668898"/>
</dbReference>
<sequence>MDKLQGAFRRGSSILKSMKSGHEDLHKIISDLDHLKYTHESFTNAQNTTWENMSKWACKEKNSAMTDTFQHLFQLNCLWSEVQREYIESIKKLKMQFKKILQSELDLDKSKAHLKHLQQKESEFVRKASQCPQEAAAEKIQILANQVQTSHTEVNRKVVENENTKVIATKDGLDEISQSYIQMVDKNSIIARAQYDIVKILPNFRNQELQNVRFPGSAEIRNIVHMAKQNIILYKPYFHNTSSPPPPYAVVANQNSSRSSLENSYNSLSPVPGV</sequence>
<dbReference type="InterPro" id="IPR027267">
    <property type="entry name" value="AH/BAR_dom_sf"/>
</dbReference>